<keyword evidence="2" id="KW-1185">Reference proteome</keyword>
<accession>A0A822XKZ2</accession>
<protein>
    <submittedName>
        <fullName evidence="1">Uncharacterized protein</fullName>
    </submittedName>
</protein>
<sequence>MGSSIVLSPTFRCNLNDRELDNLGLLLEIFHNFDFDPKASDGRIWIGDNSGCFSYKPGYKALTGPPAQPTPRASIMWGFVPTRYQGRTFFLCACGEFLLFV</sequence>
<organism evidence="1 2">
    <name type="scientific">Nelumbo nucifera</name>
    <name type="common">Sacred lotus</name>
    <dbReference type="NCBI Taxonomy" id="4432"/>
    <lineage>
        <taxon>Eukaryota</taxon>
        <taxon>Viridiplantae</taxon>
        <taxon>Streptophyta</taxon>
        <taxon>Embryophyta</taxon>
        <taxon>Tracheophyta</taxon>
        <taxon>Spermatophyta</taxon>
        <taxon>Magnoliopsida</taxon>
        <taxon>Proteales</taxon>
        <taxon>Nelumbonaceae</taxon>
        <taxon>Nelumbo</taxon>
    </lineage>
</organism>
<dbReference type="EMBL" id="DUZY01000001">
    <property type="protein sequence ID" value="DAD20947.1"/>
    <property type="molecule type" value="Genomic_DNA"/>
</dbReference>
<proteinExistence type="predicted"/>
<evidence type="ECO:0000313" key="1">
    <source>
        <dbReference type="EMBL" id="DAD20947.1"/>
    </source>
</evidence>
<dbReference type="Proteomes" id="UP000607653">
    <property type="component" value="Unassembled WGS sequence"/>
</dbReference>
<comment type="caution">
    <text evidence="1">The sequence shown here is derived from an EMBL/GenBank/DDBJ whole genome shotgun (WGS) entry which is preliminary data.</text>
</comment>
<gene>
    <name evidence="1" type="ORF">HUJ06_022410</name>
</gene>
<dbReference type="AlphaFoldDB" id="A0A822XKZ2"/>
<evidence type="ECO:0000313" key="2">
    <source>
        <dbReference type="Proteomes" id="UP000607653"/>
    </source>
</evidence>
<reference evidence="1 2" key="1">
    <citation type="journal article" date="2020" name="Mol. Biol. Evol.">
        <title>Distinct Expression and Methylation Patterns for Genes with Different Fates following a Single Whole-Genome Duplication in Flowering Plants.</title>
        <authorList>
            <person name="Shi T."/>
            <person name="Rahmani R.S."/>
            <person name="Gugger P.F."/>
            <person name="Wang M."/>
            <person name="Li H."/>
            <person name="Zhang Y."/>
            <person name="Li Z."/>
            <person name="Wang Q."/>
            <person name="Van de Peer Y."/>
            <person name="Marchal K."/>
            <person name="Chen J."/>
        </authorList>
    </citation>
    <scope>NUCLEOTIDE SEQUENCE [LARGE SCALE GENOMIC DNA]</scope>
    <source>
        <tissue evidence="1">Leaf</tissue>
    </source>
</reference>
<name>A0A822XKZ2_NELNU</name>